<dbReference type="Pfam" id="PF07963">
    <property type="entry name" value="N_methyl"/>
    <property type="match status" value="1"/>
</dbReference>
<evidence type="ECO:0000313" key="11">
    <source>
        <dbReference type="Proteomes" id="UP000295399"/>
    </source>
</evidence>
<dbReference type="GO" id="GO:0015627">
    <property type="term" value="C:type II protein secretion system complex"/>
    <property type="evidence" value="ECO:0007669"/>
    <property type="project" value="InterPro"/>
</dbReference>
<dbReference type="NCBIfam" id="TIGR02532">
    <property type="entry name" value="IV_pilin_GFxxxE"/>
    <property type="match status" value="1"/>
</dbReference>
<keyword evidence="11" id="KW-1185">Reference proteome</keyword>
<dbReference type="AlphaFoldDB" id="A0A4R2PTN0"/>
<evidence type="ECO:0000256" key="3">
    <source>
        <dbReference type="ARBA" id="ARBA00021539"/>
    </source>
</evidence>
<dbReference type="InterPro" id="IPR051621">
    <property type="entry name" value="T2SS_protein_J"/>
</dbReference>
<keyword evidence="6" id="KW-0997">Cell inner membrane</keyword>
<evidence type="ECO:0000256" key="4">
    <source>
        <dbReference type="ARBA" id="ARBA00022475"/>
    </source>
</evidence>
<dbReference type="RefSeq" id="WP_132706768.1">
    <property type="nucleotide sequence ID" value="NZ_JACIGF010000001.1"/>
</dbReference>
<evidence type="ECO:0000256" key="5">
    <source>
        <dbReference type="ARBA" id="ARBA00022481"/>
    </source>
</evidence>
<evidence type="ECO:0000256" key="9">
    <source>
        <dbReference type="ARBA" id="ARBA00023136"/>
    </source>
</evidence>
<evidence type="ECO:0000256" key="7">
    <source>
        <dbReference type="ARBA" id="ARBA00022692"/>
    </source>
</evidence>
<dbReference type="OrthoDB" id="7723663at2"/>
<dbReference type="InParanoid" id="A0A4R2PTN0"/>
<dbReference type="Gene3D" id="2.10.70.20">
    <property type="entry name" value="gspk-gspi-gspj complex like domains"/>
    <property type="match status" value="1"/>
</dbReference>
<dbReference type="Proteomes" id="UP000295399">
    <property type="component" value="Unassembled WGS sequence"/>
</dbReference>
<dbReference type="GO" id="GO:0005886">
    <property type="term" value="C:plasma membrane"/>
    <property type="evidence" value="ECO:0007669"/>
    <property type="project" value="UniProtKB-SubCell"/>
</dbReference>
<dbReference type="PANTHER" id="PTHR39583">
    <property type="entry name" value="TYPE II SECRETION SYSTEM PROTEIN J-RELATED"/>
    <property type="match status" value="1"/>
</dbReference>
<dbReference type="PROSITE" id="PS00409">
    <property type="entry name" value="PROKAR_NTER_METHYL"/>
    <property type="match status" value="1"/>
</dbReference>
<dbReference type="Gene3D" id="3.10.610.10">
    <property type="entry name" value="GSPII I/J protein-like"/>
    <property type="match status" value="1"/>
</dbReference>
<proteinExistence type="inferred from homology"/>
<dbReference type="GO" id="GO:0015628">
    <property type="term" value="P:protein secretion by the type II secretion system"/>
    <property type="evidence" value="ECO:0007669"/>
    <property type="project" value="InterPro"/>
</dbReference>
<dbReference type="SUPFAM" id="SSF54523">
    <property type="entry name" value="Pili subunits"/>
    <property type="match status" value="1"/>
</dbReference>
<evidence type="ECO:0000256" key="2">
    <source>
        <dbReference type="ARBA" id="ARBA00011084"/>
    </source>
</evidence>
<keyword evidence="8" id="KW-1133">Transmembrane helix</keyword>
<evidence type="ECO:0000256" key="1">
    <source>
        <dbReference type="ARBA" id="ARBA00004377"/>
    </source>
</evidence>
<dbReference type="InterPro" id="IPR012902">
    <property type="entry name" value="N_methyl_site"/>
</dbReference>
<sequence>MRRRAHGAGRGVAAGFTLVEMLVALALFSLVAAAGAGVLGQTLVARDAIADKDRLLRRFQVARALLKDDLGQIAPMAVRGAFGGVETAGFRGGIGPDADAPILAFVRRGVANPNARAARGSLGFVTYALRDGDLVRTTRARVHATPDTPALDRVLLSGVADLTLSFRNDQGWVGQWRVVGTDPARLPRAVAVEMTVAGLGRVRQVFPTPGAGARP</sequence>
<comment type="caution">
    <text evidence="10">The sequence shown here is derived from an EMBL/GenBank/DDBJ whole genome shotgun (WGS) entry which is preliminary data.</text>
</comment>
<protein>
    <recommendedName>
        <fullName evidence="3">Type II secretion system protein J</fullName>
    </recommendedName>
</protein>
<keyword evidence="4" id="KW-1003">Cell membrane</keyword>
<evidence type="ECO:0000256" key="8">
    <source>
        <dbReference type="ARBA" id="ARBA00022989"/>
    </source>
</evidence>
<comment type="similarity">
    <text evidence="2">Belongs to the GSP J family.</text>
</comment>
<comment type="subcellular location">
    <subcellularLocation>
        <location evidence="1">Cell inner membrane</location>
        <topology evidence="1">Single-pass membrane protein</topology>
    </subcellularLocation>
</comment>
<keyword evidence="9" id="KW-0472">Membrane</keyword>
<dbReference type="PANTHER" id="PTHR39583:SF2">
    <property type="entry name" value="TYPE II SECRETION SYSTEM PROTEIN J"/>
    <property type="match status" value="1"/>
</dbReference>
<dbReference type="EMBL" id="SLXO01000001">
    <property type="protein sequence ID" value="TCP38378.1"/>
    <property type="molecule type" value="Genomic_DNA"/>
</dbReference>
<keyword evidence="7" id="KW-0812">Transmembrane</keyword>
<evidence type="ECO:0000256" key="6">
    <source>
        <dbReference type="ARBA" id="ARBA00022519"/>
    </source>
</evidence>
<gene>
    <name evidence="10" type="ORF">EV659_101279</name>
</gene>
<name>A0A4R2PTN0_RHOSA</name>
<dbReference type="NCBIfam" id="TIGR01711">
    <property type="entry name" value="gspJ"/>
    <property type="match status" value="1"/>
</dbReference>
<dbReference type="Pfam" id="PF11612">
    <property type="entry name" value="T2SSJ"/>
    <property type="match status" value="1"/>
</dbReference>
<evidence type="ECO:0000313" key="10">
    <source>
        <dbReference type="EMBL" id="TCP38378.1"/>
    </source>
</evidence>
<accession>A0A4R2PTN0</accession>
<dbReference type="InterPro" id="IPR045584">
    <property type="entry name" value="Pilin-like"/>
</dbReference>
<reference evidence="10 11" key="1">
    <citation type="submission" date="2019-03" db="EMBL/GenBank/DDBJ databases">
        <title>Genomic Encyclopedia of Type Strains, Phase IV (KMG-IV): sequencing the most valuable type-strain genomes for metagenomic binning, comparative biology and taxonomic classification.</title>
        <authorList>
            <person name="Goeker M."/>
        </authorList>
    </citation>
    <scope>NUCLEOTIDE SEQUENCE [LARGE SCALE GENOMIC DNA]</scope>
    <source>
        <strain evidence="10 11">DSM 2132</strain>
    </source>
</reference>
<keyword evidence="5" id="KW-0488">Methylation</keyword>
<organism evidence="10 11">
    <name type="scientific">Rhodothalassium salexigens DSM 2132</name>
    <dbReference type="NCBI Taxonomy" id="1188247"/>
    <lineage>
        <taxon>Bacteria</taxon>
        <taxon>Pseudomonadati</taxon>
        <taxon>Pseudomonadota</taxon>
        <taxon>Alphaproteobacteria</taxon>
        <taxon>Rhodothalassiales</taxon>
        <taxon>Rhodothalassiaceae</taxon>
        <taxon>Rhodothalassium</taxon>
    </lineage>
</organism>
<dbReference type="InterPro" id="IPR010055">
    <property type="entry name" value="T2SS_protein-GspJ"/>
</dbReference>